<keyword evidence="2" id="KW-1185">Reference proteome</keyword>
<dbReference type="EMBL" id="JAPUUL010003340">
    <property type="protein sequence ID" value="KAJ8123449.1"/>
    <property type="molecule type" value="Genomic_DNA"/>
</dbReference>
<gene>
    <name evidence="1" type="ORF">O1611_g9587</name>
</gene>
<protein>
    <submittedName>
        <fullName evidence="1">Uncharacterized protein</fullName>
    </submittedName>
</protein>
<evidence type="ECO:0000313" key="2">
    <source>
        <dbReference type="Proteomes" id="UP001153332"/>
    </source>
</evidence>
<accession>A0ACC2J7S0</accession>
<evidence type="ECO:0000313" key="1">
    <source>
        <dbReference type="EMBL" id="KAJ8123449.1"/>
    </source>
</evidence>
<organism evidence="1 2">
    <name type="scientific">Lasiodiplodia mahajangana</name>
    <dbReference type="NCBI Taxonomy" id="1108764"/>
    <lineage>
        <taxon>Eukaryota</taxon>
        <taxon>Fungi</taxon>
        <taxon>Dikarya</taxon>
        <taxon>Ascomycota</taxon>
        <taxon>Pezizomycotina</taxon>
        <taxon>Dothideomycetes</taxon>
        <taxon>Dothideomycetes incertae sedis</taxon>
        <taxon>Botryosphaeriales</taxon>
        <taxon>Botryosphaeriaceae</taxon>
        <taxon>Lasiodiplodia</taxon>
    </lineage>
</organism>
<proteinExistence type="predicted"/>
<reference evidence="1" key="1">
    <citation type="submission" date="2022-12" db="EMBL/GenBank/DDBJ databases">
        <title>Genome Sequence of Lasiodiplodia mahajangana.</title>
        <authorList>
            <person name="Buettner E."/>
        </authorList>
    </citation>
    <scope>NUCLEOTIDE SEQUENCE</scope>
    <source>
        <strain evidence="1">VT137</strain>
    </source>
</reference>
<sequence length="1253" mass="138158">MPKARKRAGTPIRGGSKRVRHSDDEPSSEIGIVNDASTGVGMNDGEETPRPKARARRTPKKSSTNASIPSSQASNRTTGRKRGRPRKVPIPDESTMLTGTEPETSNVTKSSAPDLESSRQNAVDKSPSIERDALMSDNVDHAHAPSSPPPGRVTTASPLRFNSFQDQARINRSSSSPVSSHQELADNDGFMMEEEYQGTEPQSDLLSAVSEDGMTHHRQDTIADASEFSMIAVESLPSFQASFQASFYEDGGQPASDQPEMGEETSRIVSRTLDSLRRSLQTETESPSHMAEPENNSNVEDQDQDQDRDEMRDQSTVSTEYGSGRAFAKSPRRLKPLPLSRKVFIGRGNVDDSFSSIPDSILHAATPRRPHMMSTAGEQGPHGEEDGAYEDSFSEVPAAVLEAATPRPARRIETLTHESSPRDEEITRSTGRRSSADYGSNRLPTPEETSSSNAESKREQEEELGLEPQEEPDSVHPVDVPSSPPIITRPRAIDFGYSNLQRELGAVKERRSSSPQRHLPGNTTSNQLQSLEAPLPIARPSLSPIVRAGRTLQNVMSDNSSPEDRGVNLGSPFKGSMSHDQLRQSSAARSPSPSIRKRGVPNKSYLSNGSPSRLEQSFRPKFDQRFGHAPQSSGDFGDSFGQNNVTHSRIESLRDSVRHQPSEPAPLIHGPSVTGPTRADLTIAEDESSWAPYDNTSQRINRQQPSFQTGGSHNQSADKAKSTDISQVATADDAGSHLNRSQHRRNKSADDTDLYSNHDQHHRSQSSPKMGSDRSDGLADHVDDDDNDDVDIWDIEASRTSPGKPEPARTASRSLKPDVPSSRKSKVPSPWRRNNRRLIYKDDIASSSQIEIEESSQSEVEQYPPIRSRQRPLAPQREQDTRKRAPSPEPVREIQIQEELYDQRESSPPNLSYDDRDDFEQPMGLADSDEFEEPSAPEQPQDALDLMDEDRDENETQDEAEDIEMPPAPKVSVDVSEYSLVAQQSKQTPKLPEKPAQSKSRFFGGFDILSFFSSPATLPRNKSSGPNPPGPVNNLGNTQPTRETIQQREPPKAIWSTGLFPSLPQKEPQPNSERRTNVFRPSSALPSTDTIADTYEPSTSVSPPQSRLRSESAAPSTPERQVFPPIQQKQNFTPRPGQAGGSLFAPNQANSSVLQDEFSDTFEESSDEQDSALTETSEYERVPPREKPSKWDRNLSPTKSCFRSPLKPTTPGRLVAFSNSALSPLAQMKTNPNSRQPRRRSGSHTPPLHLQPP</sequence>
<comment type="caution">
    <text evidence="1">The sequence shown here is derived from an EMBL/GenBank/DDBJ whole genome shotgun (WGS) entry which is preliminary data.</text>
</comment>
<dbReference type="Proteomes" id="UP001153332">
    <property type="component" value="Unassembled WGS sequence"/>
</dbReference>
<name>A0ACC2J7S0_9PEZI</name>